<organism evidence="3 4">
    <name type="scientific">Corynespora cassiicola Philippines</name>
    <dbReference type="NCBI Taxonomy" id="1448308"/>
    <lineage>
        <taxon>Eukaryota</taxon>
        <taxon>Fungi</taxon>
        <taxon>Dikarya</taxon>
        <taxon>Ascomycota</taxon>
        <taxon>Pezizomycotina</taxon>
        <taxon>Dothideomycetes</taxon>
        <taxon>Pleosporomycetidae</taxon>
        <taxon>Pleosporales</taxon>
        <taxon>Corynesporascaceae</taxon>
        <taxon>Corynespora</taxon>
    </lineage>
</organism>
<dbReference type="InterPro" id="IPR016024">
    <property type="entry name" value="ARM-type_fold"/>
</dbReference>
<evidence type="ECO:0000313" key="4">
    <source>
        <dbReference type="Proteomes" id="UP000240883"/>
    </source>
</evidence>
<gene>
    <name evidence="3" type="ORF">BS50DRAFT_609219</name>
</gene>
<dbReference type="InterPro" id="IPR013940">
    <property type="entry name" value="Spo22/ZIP4/TEX11"/>
</dbReference>
<evidence type="ECO:0000313" key="3">
    <source>
        <dbReference type="EMBL" id="PSN68963.1"/>
    </source>
</evidence>
<dbReference type="Proteomes" id="UP000240883">
    <property type="component" value="Unassembled WGS sequence"/>
</dbReference>
<dbReference type="STRING" id="1448308.A0A2T2NUA1"/>
<dbReference type="AlphaFoldDB" id="A0A2T2NUA1"/>
<keyword evidence="4" id="KW-1185">Reference proteome</keyword>
<name>A0A2T2NUA1_CORCC</name>
<dbReference type="Pfam" id="PF08631">
    <property type="entry name" value="SPO22"/>
    <property type="match status" value="1"/>
</dbReference>
<dbReference type="EMBL" id="KZ678133">
    <property type="protein sequence ID" value="PSN68963.1"/>
    <property type="molecule type" value="Genomic_DNA"/>
</dbReference>
<dbReference type="PANTHER" id="PTHR40375">
    <property type="entry name" value="SPORULATION-SPECIFIC PROTEIN 22"/>
    <property type="match status" value="1"/>
</dbReference>
<evidence type="ECO:0000256" key="2">
    <source>
        <dbReference type="ARBA" id="ARBA00031845"/>
    </source>
</evidence>
<dbReference type="Gene3D" id="1.25.40.10">
    <property type="entry name" value="Tetratricopeptide repeat domain"/>
    <property type="match status" value="1"/>
</dbReference>
<dbReference type="PANTHER" id="PTHR40375:SF2">
    <property type="entry name" value="SPORULATION-SPECIFIC PROTEIN 22"/>
    <property type="match status" value="1"/>
</dbReference>
<evidence type="ECO:0000256" key="1">
    <source>
        <dbReference type="ARBA" id="ARBA00023254"/>
    </source>
</evidence>
<reference evidence="3 4" key="1">
    <citation type="journal article" date="2018" name="Front. Microbiol.">
        <title>Genome-Wide Analysis of Corynespora cassiicola Leaf Fall Disease Putative Effectors.</title>
        <authorList>
            <person name="Lopez D."/>
            <person name="Ribeiro S."/>
            <person name="Label P."/>
            <person name="Fumanal B."/>
            <person name="Venisse J.S."/>
            <person name="Kohler A."/>
            <person name="de Oliveira R.R."/>
            <person name="Labutti K."/>
            <person name="Lipzen A."/>
            <person name="Lail K."/>
            <person name="Bauer D."/>
            <person name="Ohm R.A."/>
            <person name="Barry K.W."/>
            <person name="Spatafora J."/>
            <person name="Grigoriev I.V."/>
            <person name="Martin F.M."/>
            <person name="Pujade-Renaud V."/>
        </authorList>
    </citation>
    <scope>NUCLEOTIDE SEQUENCE [LARGE SCALE GENOMIC DNA]</scope>
    <source>
        <strain evidence="3 4">Philippines</strain>
    </source>
</reference>
<accession>A0A2T2NUA1</accession>
<protein>
    <recommendedName>
        <fullName evidence="2">Protein ZIP4 homolog</fullName>
    </recommendedName>
</protein>
<dbReference type="GO" id="GO:0090173">
    <property type="term" value="P:regulation of synaptonemal complex assembly"/>
    <property type="evidence" value="ECO:0007669"/>
    <property type="project" value="InterPro"/>
</dbReference>
<proteinExistence type="predicted"/>
<dbReference type="GO" id="GO:0051321">
    <property type="term" value="P:meiotic cell cycle"/>
    <property type="evidence" value="ECO:0007669"/>
    <property type="project" value="UniProtKB-KW"/>
</dbReference>
<dbReference type="SUPFAM" id="SSF48371">
    <property type="entry name" value="ARM repeat"/>
    <property type="match status" value="1"/>
</dbReference>
<dbReference type="InterPro" id="IPR011990">
    <property type="entry name" value="TPR-like_helical_dom_sf"/>
</dbReference>
<sequence>MAPPQTAKSERERKLTSLLAFSSKLLTRCKSTPDIASVKDLQKHVTGLPLQKSSVYATKQDELDRLGTELWNATTRLRRDTSKEEQKKENMEEHARFHCYLRMFSLLLLDSASNQAGREGTRKTCVRLMKVALKTARTCVSSDELVLATKALERAADYESILCTGQDDESTEMVALGDRLRMEYFILRIMLAWRQDRMDMAEHLFLKSRKLTVVAPPSTAESFADTLYEIGKCFVQKMSYEIGVVWLERAHGIIEEQELEMLSPEAGHLRLGIMQNLIQAYMKSSQGEGQTKAWHVLKLLEADHGEKMVVSLLKLELLYSAEAVETNQIHTVLHRMIYSIVLNERNFATIMHHVHKLKDHSDTAACGVLVDLLETRLFRDEYQAWIERAVVTYIWIKVTGAEEKMIGDTQELLDKVLMHTKDIFSAPATHAAQTLLWKRVEALHSQGNHATAEAWCRICLHQLFDKAGEQNKSRISRKLITCALARQDYASARSTFSKMSETGRDTPKTRYLMYKIALHEGETEFAAECLDLVCRGLHTDATFLQGCIVESLSAGDRHQTIAALGKVLEKYDGNVPNDIHLPALLRLTAKLLHLELTKDSKLNVDILEQLCTVFEAAYNHAKASKQHPSNQTQQNFGLSEYKWFAKNTYNLSLKYCSEMHPTTLTKLLKTCIEHENELDPDPDMDLRLRVCHFLAVCAFSALARAEDNQQNCQRYYLDVLDNCQYFRALAADSILKLDGSGQKDAVTKHYQIVKLELEATAKLRKWEAFGLLFEQAVKYTVPDNLESLADLTLAILEEEKKNGTDDKCRDVLISFLQRIINWVRKECHDDMTKLARWMRCLFQHAYPYYEKICLECIETATQIAAGNSDKVSNHDASALHTPPPSSPYKIAEIDPHLDSTNDEKTMDRYPPEEIEWLAAFGFNHAIDCYLGGTDEKCKLWAEKAINLAQWADDKHQLRDLLMGRFSELAWHDE</sequence>
<dbReference type="InterPro" id="IPR039057">
    <property type="entry name" value="Spo22/ZIP4"/>
</dbReference>
<keyword evidence="1" id="KW-0469">Meiosis</keyword>
<dbReference type="OrthoDB" id="65716at2759"/>